<dbReference type="EnsemblPlants" id="EMT32906">
    <property type="protein sequence ID" value="EMT32906"/>
    <property type="gene ID" value="F775_42623"/>
</dbReference>
<dbReference type="AlphaFoldDB" id="M8D8R0"/>
<name>M8D8R0_AEGTA</name>
<sequence>MEKKIKKLENQLNPLAPTPLLVPAAVVEEEEPMKKEQGVAAKEVGGRPKAA</sequence>
<protein>
    <submittedName>
        <fullName evidence="1">Uncharacterized protein</fullName>
    </submittedName>
</protein>
<accession>M8D8R0</accession>
<organism evidence="1">
    <name type="scientific">Aegilops tauschii</name>
    <name type="common">Tausch's goatgrass</name>
    <name type="synonym">Aegilops squarrosa</name>
    <dbReference type="NCBI Taxonomy" id="37682"/>
    <lineage>
        <taxon>Eukaryota</taxon>
        <taxon>Viridiplantae</taxon>
        <taxon>Streptophyta</taxon>
        <taxon>Embryophyta</taxon>
        <taxon>Tracheophyta</taxon>
        <taxon>Spermatophyta</taxon>
        <taxon>Magnoliopsida</taxon>
        <taxon>Liliopsida</taxon>
        <taxon>Poales</taxon>
        <taxon>Poaceae</taxon>
        <taxon>BOP clade</taxon>
        <taxon>Pooideae</taxon>
        <taxon>Triticodae</taxon>
        <taxon>Triticeae</taxon>
        <taxon>Triticinae</taxon>
        <taxon>Aegilops</taxon>
    </lineage>
</organism>
<reference evidence="1" key="1">
    <citation type="submission" date="2015-06" db="UniProtKB">
        <authorList>
            <consortium name="EnsemblPlants"/>
        </authorList>
    </citation>
    <scope>IDENTIFICATION</scope>
</reference>
<proteinExistence type="predicted"/>
<evidence type="ECO:0000313" key="1">
    <source>
        <dbReference type="EnsemblPlants" id="EMT32906"/>
    </source>
</evidence>